<dbReference type="InterPro" id="IPR039448">
    <property type="entry name" value="Beta_helix"/>
</dbReference>
<gene>
    <name evidence="2" type="ORF">H1P_1080004</name>
</gene>
<feature type="domain" description="Right handed beta helix" evidence="1">
    <location>
        <begin position="4"/>
        <end position="64"/>
    </location>
</feature>
<proteinExistence type="predicted"/>
<dbReference type="EMBL" id="CAACVJ010000011">
    <property type="protein sequence ID" value="VEP11517.1"/>
    <property type="molecule type" value="Genomic_DNA"/>
</dbReference>
<dbReference type="Gene3D" id="2.160.20.10">
    <property type="entry name" value="Single-stranded right-handed beta-helix, Pectin lyase-like"/>
    <property type="match status" value="1"/>
</dbReference>
<dbReference type="Proteomes" id="UP000320055">
    <property type="component" value="Unassembled WGS sequence"/>
</dbReference>
<evidence type="ECO:0000313" key="2">
    <source>
        <dbReference type="EMBL" id="VEP11517.1"/>
    </source>
</evidence>
<reference evidence="2 3" key="1">
    <citation type="submission" date="2019-01" db="EMBL/GenBank/DDBJ databases">
        <authorList>
            <person name="Brito A."/>
        </authorList>
    </citation>
    <scope>NUCLEOTIDE SEQUENCE [LARGE SCALE GENOMIC DNA]</scope>
    <source>
        <strain evidence="2">1</strain>
    </source>
</reference>
<accession>A0A563VJM0</accession>
<dbReference type="SUPFAM" id="SSF51126">
    <property type="entry name" value="Pectin lyase-like"/>
    <property type="match status" value="1"/>
</dbReference>
<sequence>MITGKGLGIIEDCDIYRNAYSGVLISNSNPTLSRCHIHDGKQNGISIQTLGQGSIQYCRIIGNKLSLKASCQE</sequence>
<keyword evidence="3" id="KW-1185">Reference proteome</keyword>
<dbReference type="Pfam" id="PF13229">
    <property type="entry name" value="Beta_helix"/>
    <property type="match status" value="1"/>
</dbReference>
<name>A0A563VJM0_9CYAN</name>
<dbReference type="InterPro" id="IPR011050">
    <property type="entry name" value="Pectin_lyase_fold/virulence"/>
</dbReference>
<dbReference type="InterPro" id="IPR012334">
    <property type="entry name" value="Pectin_lyas_fold"/>
</dbReference>
<organism evidence="2 3">
    <name type="scientific">Hyella patelloides LEGE 07179</name>
    <dbReference type="NCBI Taxonomy" id="945734"/>
    <lineage>
        <taxon>Bacteria</taxon>
        <taxon>Bacillati</taxon>
        <taxon>Cyanobacteriota</taxon>
        <taxon>Cyanophyceae</taxon>
        <taxon>Pleurocapsales</taxon>
        <taxon>Hyellaceae</taxon>
        <taxon>Hyella</taxon>
    </lineage>
</organism>
<dbReference type="AlphaFoldDB" id="A0A563VJM0"/>
<protein>
    <recommendedName>
        <fullName evidence="1">Right handed beta helix domain-containing protein</fullName>
    </recommendedName>
</protein>
<evidence type="ECO:0000259" key="1">
    <source>
        <dbReference type="Pfam" id="PF13229"/>
    </source>
</evidence>
<evidence type="ECO:0000313" key="3">
    <source>
        <dbReference type="Proteomes" id="UP000320055"/>
    </source>
</evidence>